<feature type="transmembrane region" description="Helical" evidence="7">
    <location>
        <begin position="110"/>
        <end position="130"/>
    </location>
</feature>
<keyword evidence="3" id="KW-1003">Cell membrane</keyword>
<evidence type="ECO:0000256" key="1">
    <source>
        <dbReference type="ARBA" id="ARBA00004651"/>
    </source>
</evidence>
<dbReference type="PROSITE" id="PS50928">
    <property type="entry name" value="ABC_TM1"/>
    <property type="match status" value="1"/>
</dbReference>
<keyword evidence="10" id="KW-1185">Reference proteome</keyword>
<evidence type="ECO:0000256" key="5">
    <source>
        <dbReference type="ARBA" id="ARBA00022989"/>
    </source>
</evidence>
<dbReference type="EMBL" id="MWQY01000006">
    <property type="protein sequence ID" value="ORC36186.1"/>
    <property type="molecule type" value="Genomic_DNA"/>
</dbReference>
<evidence type="ECO:0000256" key="4">
    <source>
        <dbReference type="ARBA" id="ARBA00022692"/>
    </source>
</evidence>
<dbReference type="RefSeq" id="WP_083049275.1">
    <property type="nucleotide sequence ID" value="NZ_MWQY01000006.1"/>
</dbReference>
<accession>A0A1Y1RZD4</accession>
<keyword evidence="5 7" id="KW-1133">Transmembrane helix</keyword>
<evidence type="ECO:0000256" key="6">
    <source>
        <dbReference type="ARBA" id="ARBA00023136"/>
    </source>
</evidence>
<dbReference type="Proteomes" id="UP000192343">
    <property type="component" value="Unassembled WGS sequence"/>
</dbReference>
<feature type="transmembrane region" description="Helical" evidence="7">
    <location>
        <begin position="77"/>
        <end position="98"/>
    </location>
</feature>
<dbReference type="InterPro" id="IPR051393">
    <property type="entry name" value="ABC_transporter_permease"/>
</dbReference>
<evidence type="ECO:0000313" key="10">
    <source>
        <dbReference type="Proteomes" id="UP000192343"/>
    </source>
</evidence>
<feature type="transmembrane region" description="Helical" evidence="7">
    <location>
        <begin position="12"/>
        <end position="38"/>
    </location>
</feature>
<evidence type="ECO:0000256" key="2">
    <source>
        <dbReference type="ARBA" id="ARBA00022448"/>
    </source>
</evidence>
<organism evidence="9 10">
    <name type="scientific">Marispirochaeta aestuarii</name>
    <dbReference type="NCBI Taxonomy" id="1963862"/>
    <lineage>
        <taxon>Bacteria</taxon>
        <taxon>Pseudomonadati</taxon>
        <taxon>Spirochaetota</taxon>
        <taxon>Spirochaetia</taxon>
        <taxon>Spirochaetales</taxon>
        <taxon>Spirochaetaceae</taxon>
        <taxon>Marispirochaeta</taxon>
    </lineage>
</organism>
<feature type="domain" description="ABC transmembrane type-1" evidence="8">
    <location>
        <begin position="73"/>
        <end position="287"/>
    </location>
</feature>
<sequence>MSAVSKFSRKNLSLVLISPSLIILIIVVIVPVIIGLFMSLFRYNLMTMQRGIPFIGLDNYAASVTSSQFWYSFLNTIWWTFANVAGQILFGLVIALLLNQKVKGLLVYKAAILIPWAIPASVAALNWMWLLHPDFGLVNYLALKLGFISDSIPWLGHPVWARIWVVIARVWKEFPLSTIIFLAALQQIPRSLYEAAEMDGASPWKCFLNITLPFLRSSIVVASTLITIWTFNSFNMIWVMTKGGPVNSTEILSTQIYNVAFSRYNFGLASAQSLIMVSILLIIIGFYLYKVEGKNLSE</sequence>
<dbReference type="GO" id="GO:0005886">
    <property type="term" value="C:plasma membrane"/>
    <property type="evidence" value="ECO:0007669"/>
    <property type="project" value="UniProtKB-SubCell"/>
</dbReference>
<dbReference type="PANTHER" id="PTHR30193:SF37">
    <property type="entry name" value="INNER MEMBRANE ABC TRANSPORTER PERMEASE PROTEIN YCJO"/>
    <property type="match status" value="1"/>
</dbReference>
<feature type="transmembrane region" description="Helical" evidence="7">
    <location>
        <begin position="266"/>
        <end position="289"/>
    </location>
</feature>
<evidence type="ECO:0000256" key="3">
    <source>
        <dbReference type="ARBA" id="ARBA00022475"/>
    </source>
</evidence>
<dbReference type="InterPro" id="IPR035906">
    <property type="entry name" value="MetI-like_sf"/>
</dbReference>
<gene>
    <name evidence="9" type="ORF">B4O97_06240</name>
</gene>
<comment type="caution">
    <text evidence="9">The sequence shown here is derived from an EMBL/GenBank/DDBJ whole genome shotgun (WGS) entry which is preliminary data.</text>
</comment>
<dbReference type="PANTHER" id="PTHR30193">
    <property type="entry name" value="ABC TRANSPORTER PERMEASE PROTEIN"/>
    <property type="match status" value="1"/>
</dbReference>
<dbReference type="OrthoDB" id="356735at2"/>
<evidence type="ECO:0000259" key="8">
    <source>
        <dbReference type="PROSITE" id="PS50928"/>
    </source>
</evidence>
<dbReference type="GO" id="GO:0055085">
    <property type="term" value="P:transmembrane transport"/>
    <property type="evidence" value="ECO:0007669"/>
    <property type="project" value="InterPro"/>
</dbReference>
<comment type="similarity">
    <text evidence="7">Belongs to the binding-protein-dependent transport system permease family.</text>
</comment>
<dbReference type="Pfam" id="PF00528">
    <property type="entry name" value="BPD_transp_1"/>
    <property type="match status" value="1"/>
</dbReference>
<feature type="transmembrane region" description="Helical" evidence="7">
    <location>
        <begin position="206"/>
        <end position="231"/>
    </location>
</feature>
<dbReference type="SUPFAM" id="SSF161098">
    <property type="entry name" value="MetI-like"/>
    <property type="match status" value="1"/>
</dbReference>
<reference evidence="9 10" key="1">
    <citation type="submission" date="2017-03" db="EMBL/GenBank/DDBJ databases">
        <title>Draft Genome sequence of Marispirochaeta sp. strain JC444.</title>
        <authorList>
            <person name="Shivani Y."/>
            <person name="Subhash Y."/>
            <person name="Sasikala C."/>
            <person name="Ramana C."/>
        </authorList>
    </citation>
    <scope>NUCLEOTIDE SEQUENCE [LARGE SCALE GENOMIC DNA]</scope>
    <source>
        <strain evidence="9 10">JC444</strain>
    </source>
</reference>
<dbReference type="CDD" id="cd06261">
    <property type="entry name" value="TM_PBP2"/>
    <property type="match status" value="1"/>
</dbReference>
<dbReference type="InterPro" id="IPR000515">
    <property type="entry name" value="MetI-like"/>
</dbReference>
<dbReference type="STRING" id="1963862.B4O97_06240"/>
<proteinExistence type="inferred from homology"/>
<evidence type="ECO:0000256" key="7">
    <source>
        <dbReference type="RuleBase" id="RU363032"/>
    </source>
</evidence>
<name>A0A1Y1RZD4_9SPIO</name>
<dbReference type="AlphaFoldDB" id="A0A1Y1RZD4"/>
<keyword evidence="6 7" id="KW-0472">Membrane</keyword>
<protein>
    <recommendedName>
        <fullName evidence="8">ABC transmembrane type-1 domain-containing protein</fullName>
    </recommendedName>
</protein>
<keyword evidence="2 7" id="KW-0813">Transport</keyword>
<dbReference type="Gene3D" id="1.10.3720.10">
    <property type="entry name" value="MetI-like"/>
    <property type="match status" value="1"/>
</dbReference>
<comment type="subcellular location">
    <subcellularLocation>
        <location evidence="1 7">Cell membrane</location>
        <topology evidence="1 7">Multi-pass membrane protein</topology>
    </subcellularLocation>
</comment>
<keyword evidence="4 7" id="KW-0812">Transmembrane</keyword>
<evidence type="ECO:0000313" key="9">
    <source>
        <dbReference type="EMBL" id="ORC36186.1"/>
    </source>
</evidence>